<dbReference type="InterPro" id="IPR013780">
    <property type="entry name" value="Glyco_hydro_b"/>
</dbReference>
<feature type="domain" description="Alpha-amylase C-terminal" evidence="2">
    <location>
        <begin position="32"/>
        <end position="120"/>
    </location>
</feature>
<protein>
    <submittedName>
        <fullName evidence="4">Alpha-amylase 4N</fullName>
    </submittedName>
</protein>
<reference evidence="4" key="1">
    <citation type="submission" date="2025-08" db="UniProtKB">
        <authorList>
            <consortium name="RefSeq"/>
        </authorList>
    </citation>
    <scope>IDENTIFICATION</scope>
</reference>
<dbReference type="Proteomes" id="UP000694920">
    <property type="component" value="Unplaced"/>
</dbReference>
<evidence type="ECO:0000313" key="3">
    <source>
        <dbReference type="Proteomes" id="UP000694920"/>
    </source>
</evidence>
<evidence type="ECO:0000259" key="2">
    <source>
        <dbReference type="SMART" id="SM00632"/>
    </source>
</evidence>
<dbReference type="Pfam" id="PF02806">
    <property type="entry name" value="Alpha-amylase_C"/>
    <property type="match status" value="1"/>
</dbReference>
<keyword evidence="3" id="KW-1185">Reference proteome</keyword>
<dbReference type="KEGG" id="ccin:107272514"/>
<dbReference type="GeneID" id="107272514"/>
<dbReference type="SMART" id="SM00632">
    <property type="entry name" value="Aamy_C"/>
    <property type="match status" value="1"/>
</dbReference>
<gene>
    <name evidence="4" type="primary">LOC107272514</name>
</gene>
<organism evidence="3 4">
    <name type="scientific">Cephus cinctus</name>
    <name type="common">Wheat stem sawfly</name>
    <dbReference type="NCBI Taxonomy" id="211228"/>
    <lineage>
        <taxon>Eukaryota</taxon>
        <taxon>Metazoa</taxon>
        <taxon>Ecdysozoa</taxon>
        <taxon>Arthropoda</taxon>
        <taxon>Hexapoda</taxon>
        <taxon>Insecta</taxon>
        <taxon>Pterygota</taxon>
        <taxon>Neoptera</taxon>
        <taxon>Endopterygota</taxon>
        <taxon>Hymenoptera</taxon>
        <taxon>Cephoidea</taxon>
        <taxon>Cephidae</taxon>
        <taxon>Cephus</taxon>
    </lineage>
</organism>
<accession>A0AAJ7RRV2</accession>
<proteinExistence type="inferred from homology"/>
<dbReference type="GO" id="GO:0005975">
    <property type="term" value="P:carbohydrate metabolic process"/>
    <property type="evidence" value="ECO:0007669"/>
    <property type="project" value="InterPro"/>
</dbReference>
<dbReference type="InterPro" id="IPR006048">
    <property type="entry name" value="A-amylase/branching_C"/>
</dbReference>
<dbReference type="RefSeq" id="XP_024945525.1">
    <property type="nucleotide sequence ID" value="XM_025089757.1"/>
</dbReference>
<evidence type="ECO:0000313" key="4">
    <source>
        <dbReference type="RefSeq" id="XP_024945525.1"/>
    </source>
</evidence>
<name>A0AAJ7RRV2_CEPCN</name>
<comment type="similarity">
    <text evidence="1">Belongs to the glycosyl hydrolase 13 family.</text>
</comment>
<dbReference type="GO" id="GO:0043169">
    <property type="term" value="F:cation binding"/>
    <property type="evidence" value="ECO:0007669"/>
    <property type="project" value="InterPro"/>
</dbReference>
<dbReference type="AlphaFoldDB" id="A0AAJ7RRV2"/>
<dbReference type="SUPFAM" id="SSF51011">
    <property type="entry name" value="Glycosyl hydrolase domain"/>
    <property type="match status" value="1"/>
</dbReference>
<dbReference type="InterPro" id="IPR031319">
    <property type="entry name" value="A-amylase_C"/>
</dbReference>
<evidence type="ECO:0000256" key="1">
    <source>
        <dbReference type="ARBA" id="ARBA00008061"/>
    </source>
</evidence>
<sequence>MIPMLDHRTILKWPQIYNMVAFRNVVADAAITNWWTNDDDQVAFSRGNKGFVAFNNGNTALRRWLTTGLSAGRYCDVISGMLSGGRCTGKTIDVNENSLALIEILPNDLDGVVAIYGKKTIIQSPITIKRKQVFSRAQNKRKRRF</sequence>
<dbReference type="Gene3D" id="2.60.40.1180">
    <property type="entry name" value="Golgi alpha-mannosidase II"/>
    <property type="match status" value="1"/>
</dbReference>
<dbReference type="GO" id="GO:0003824">
    <property type="term" value="F:catalytic activity"/>
    <property type="evidence" value="ECO:0007669"/>
    <property type="project" value="InterPro"/>
</dbReference>